<accession>A0ABR2PTG7</accession>
<protein>
    <recommendedName>
        <fullName evidence="3">Secreted protein</fullName>
    </recommendedName>
</protein>
<organism evidence="1 2">
    <name type="scientific">Hibiscus sabdariffa</name>
    <name type="common">roselle</name>
    <dbReference type="NCBI Taxonomy" id="183260"/>
    <lineage>
        <taxon>Eukaryota</taxon>
        <taxon>Viridiplantae</taxon>
        <taxon>Streptophyta</taxon>
        <taxon>Embryophyta</taxon>
        <taxon>Tracheophyta</taxon>
        <taxon>Spermatophyta</taxon>
        <taxon>Magnoliopsida</taxon>
        <taxon>eudicotyledons</taxon>
        <taxon>Gunneridae</taxon>
        <taxon>Pentapetalae</taxon>
        <taxon>rosids</taxon>
        <taxon>malvids</taxon>
        <taxon>Malvales</taxon>
        <taxon>Malvaceae</taxon>
        <taxon>Malvoideae</taxon>
        <taxon>Hibiscus</taxon>
    </lineage>
</organism>
<reference evidence="1 2" key="1">
    <citation type="journal article" date="2024" name="G3 (Bethesda)">
        <title>Genome assembly of Hibiscus sabdariffa L. provides insights into metabolisms of medicinal natural products.</title>
        <authorList>
            <person name="Kim T."/>
        </authorList>
    </citation>
    <scope>NUCLEOTIDE SEQUENCE [LARGE SCALE GENOMIC DNA]</scope>
    <source>
        <strain evidence="1">TK-2024</strain>
        <tissue evidence="1">Old leaves</tissue>
    </source>
</reference>
<proteinExistence type="predicted"/>
<evidence type="ECO:0000313" key="2">
    <source>
        <dbReference type="Proteomes" id="UP001396334"/>
    </source>
</evidence>
<sequence length="103" mass="12215">MFCSLFVFNRVLAFLVREITEVKLSEVLQLDSSPWIWYRTAIIEDSVSNCHGLYFGKQRVVVLCISYQRTSKEVDRFLRVTLTILLQLPNKRRFCMDFLLKMS</sequence>
<name>A0ABR2PTG7_9ROSI</name>
<evidence type="ECO:0000313" key="1">
    <source>
        <dbReference type="EMBL" id="KAK8991694.1"/>
    </source>
</evidence>
<gene>
    <name evidence="1" type="ORF">V6N11_062695</name>
</gene>
<keyword evidence="2" id="KW-1185">Reference proteome</keyword>
<dbReference type="Proteomes" id="UP001396334">
    <property type="component" value="Unassembled WGS sequence"/>
</dbReference>
<comment type="caution">
    <text evidence="1">The sequence shown here is derived from an EMBL/GenBank/DDBJ whole genome shotgun (WGS) entry which is preliminary data.</text>
</comment>
<evidence type="ECO:0008006" key="3">
    <source>
        <dbReference type="Google" id="ProtNLM"/>
    </source>
</evidence>
<dbReference type="EMBL" id="JBBPBN010000052">
    <property type="protein sequence ID" value="KAK8991694.1"/>
    <property type="molecule type" value="Genomic_DNA"/>
</dbReference>